<dbReference type="PANTHER" id="PTHR33406">
    <property type="entry name" value="MEMBRANE PROTEIN MJ1562-RELATED"/>
    <property type="match status" value="1"/>
</dbReference>
<feature type="transmembrane region" description="Helical" evidence="6">
    <location>
        <begin position="271"/>
        <end position="293"/>
    </location>
</feature>
<evidence type="ECO:0000256" key="4">
    <source>
        <dbReference type="ARBA" id="ARBA00022989"/>
    </source>
</evidence>
<feature type="transmembrane region" description="Helical" evidence="6">
    <location>
        <begin position="568"/>
        <end position="588"/>
    </location>
</feature>
<comment type="subcellular location">
    <subcellularLocation>
        <location evidence="1">Cell membrane</location>
        <topology evidence="1">Multi-pass membrane protein</topology>
    </subcellularLocation>
</comment>
<dbReference type="InterPro" id="IPR004869">
    <property type="entry name" value="MMPL_dom"/>
</dbReference>
<feature type="transmembrane region" description="Helical" evidence="6">
    <location>
        <begin position="609"/>
        <end position="634"/>
    </location>
</feature>
<organism evidence="8 9">
    <name type="scientific">Candidatus Choladousia intestinavium</name>
    <dbReference type="NCBI Taxonomy" id="2840727"/>
    <lineage>
        <taxon>Bacteria</taxon>
        <taxon>Bacillati</taxon>
        <taxon>Bacillota</taxon>
        <taxon>Clostridia</taxon>
        <taxon>Lachnospirales</taxon>
        <taxon>Lachnospiraceae</taxon>
        <taxon>Lachnospiraceae incertae sedis</taxon>
        <taxon>Candidatus Choladousia</taxon>
    </lineage>
</organism>
<feature type="transmembrane region" description="Helical" evidence="6">
    <location>
        <begin position="516"/>
        <end position="535"/>
    </location>
</feature>
<evidence type="ECO:0000259" key="7">
    <source>
        <dbReference type="Pfam" id="PF03176"/>
    </source>
</evidence>
<dbReference type="Proteomes" id="UP000886757">
    <property type="component" value="Unassembled WGS sequence"/>
</dbReference>
<protein>
    <submittedName>
        <fullName evidence="8">MMPL family transporter</fullName>
    </submittedName>
</protein>
<accession>A0A9D1AC79</accession>
<dbReference type="Pfam" id="PF03176">
    <property type="entry name" value="MMPL"/>
    <property type="match status" value="2"/>
</dbReference>
<name>A0A9D1AC79_9FIRM</name>
<dbReference type="SUPFAM" id="SSF82866">
    <property type="entry name" value="Multidrug efflux transporter AcrB transmembrane domain"/>
    <property type="match status" value="2"/>
</dbReference>
<keyword evidence="4 6" id="KW-1133">Transmembrane helix</keyword>
<dbReference type="EMBL" id="DVGK01000092">
    <property type="protein sequence ID" value="HIR13863.1"/>
    <property type="molecule type" value="Genomic_DNA"/>
</dbReference>
<sequence>MRKLYAGVVRHRNVILFSFLAAFAVCLFLRQEVAVNYDINDYLPEDSPSTAAIDLMEEEFDGGIPNARVMISDVTIAEALTYKEILSSVEGVSSVTWLDDSADLTVPLETLDPDTVETYYKDGNALFTLVIQEDCRIQAVSSIRSIIGDENAMTGSAVSTALSTETTVDEIQKITVIAVLFVLLVLILTTGSFAEPFLVLGGLGIAIILNNGTNLIFGEISFVTNAAGSILQLAVSLDYSVFLIHRFEECREGGSDPQEAMVEALCKSTSSILSSGLTTVIGFFALIFMRFRLGPDLGLALAKGIAISLLTVFFFMPTLILAFYRLLDRTRHPAFFPSFRKFGVLVRRIRIPLVILFLLILVPSYLASSANNYYYGSSQIFGSGTQYGRDTEAIEEVFGKSDTYVLLVPSGDTATETELSSRLHELPQVTDILSYVDLAGAEIPTEYLDEDTLSQLISEHYSRMVLSVRADMEGEETFSLVEEIRETAEKYYPGQYALAGEGVSTYDLMDTITEDMVSVNLVSIGAVFVVLILTLRSLVVPALLVLSIEAAIWLNLSCPYFAGDTIFYIAYLIISSIQLGATVDYAILMTDRYKENREKYNKKESAIQTVSDTAISILTSGTVLTVVGLLLGYFSSNQLLSQLGIFIGRGALFSLAIVLFVLPSLLSLFDWFVTKKKKTKISDSERKGGFQK</sequence>
<keyword evidence="3 6" id="KW-0812">Transmembrane</keyword>
<evidence type="ECO:0000313" key="9">
    <source>
        <dbReference type="Proteomes" id="UP000886757"/>
    </source>
</evidence>
<dbReference type="GO" id="GO:0005886">
    <property type="term" value="C:plasma membrane"/>
    <property type="evidence" value="ECO:0007669"/>
    <property type="project" value="UniProtKB-SubCell"/>
</dbReference>
<evidence type="ECO:0000256" key="1">
    <source>
        <dbReference type="ARBA" id="ARBA00004651"/>
    </source>
</evidence>
<feature type="transmembrane region" description="Helical" evidence="6">
    <location>
        <begin position="646"/>
        <end position="673"/>
    </location>
</feature>
<comment type="caution">
    <text evidence="8">The sequence shown here is derived from an EMBL/GenBank/DDBJ whole genome shotgun (WGS) entry which is preliminary data.</text>
</comment>
<reference evidence="8" key="1">
    <citation type="submission" date="2020-10" db="EMBL/GenBank/DDBJ databases">
        <authorList>
            <person name="Gilroy R."/>
        </authorList>
    </citation>
    <scope>NUCLEOTIDE SEQUENCE</scope>
    <source>
        <strain evidence="8">ChiSjej4B22-8148</strain>
    </source>
</reference>
<reference evidence="8" key="2">
    <citation type="journal article" date="2021" name="PeerJ">
        <title>Extensive microbial diversity within the chicken gut microbiome revealed by metagenomics and culture.</title>
        <authorList>
            <person name="Gilroy R."/>
            <person name="Ravi A."/>
            <person name="Getino M."/>
            <person name="Pursley I."/>
            <person name="Horton D.L."/>
            <person name="Alikhan N.F."/>
            <person name="Baker D."/>
            <person name="Gharbi K."/>
            <person name="Hall N."/>
            <person name="Watson M."/>
            <person name="Adriaenssens E.M."/>
            <person name="Foster-Nyarko E."/>
            <person name="Jarju S."/>
            <person name="Secka A."/>
            <person name="Antonio M."/>
            <person name="Oren A."/>
            <person name="Chaudhuri R.R."/>
            <person name="La Ragione R."/>
            <person name="Hildebrand F."/>
            <person name="Pallen M.J."/>
        </authorList>
    </citation>
    <scope>NUCLEOTIDE SEQUENCE</scope>
    <source>
        <strain evidence="8">ChiSjej4B22-8148</strain>
    </source>
</reference>
<feature type="domain" description="Membrane transport protein MMPL" evidence="7">
    <location>
        <begin position="42"/>
        <end position="326"/>
    </location>
</feature>
<feature type="transmembrane region" description="Helical" evidence="6">
    <location>
        <begin position="348"/>
        <end position="367"/>
    </location>
</feature>
<dbReference type="Gene3D" id="1.20.1640.10">
    <property type="entry name" value="Multidrug efflux transporter AcrB transmembrane domain"/>
    <property type="match status" value="2"/>
</dbReference>
<evidence type="ECO:0000256" key="2">
    <source>
        <dbReference type="ARBA" id="ARBA00022475"/>
    </source>
</evidence>
<evidence type="ECO:0000256" key="3">
    <source>
        <dbReference type="ARBA" id="ARBA00022692"/>
    </source>
</evidence>
<feature type="transmembrane region" description="Helical" evidence="6">
    <location>
        <begin position="176"/>
        <end position="209"/>
    </location>
</feature>
<dbReference type="InterPro" id="IPR050545">
    <property type="entry name" value="Mycobact_MmpL"/>
</dbReference>
<feature type="transmembrane region" description="Helical" evidence="6">
    <location>
        <begin position="305"/>
        <end position="327"/>
    </location>
</feature>
<dbReference type="AlphaFoldDB" id="A0A9D1AC79"/>
<proteinExistence type="predicted"/>
<dbReference type="PANTHER" id="PTHR33406:SF13">
    <property type="entry name" value="MEMBRANE PROTEIN YDFJ"/>
    <property type="match status" value="1"/>
</dbReference>
<evidence type="ECO:0000313" key="8">
    <source>
        <dbReference type="EMBL" id="HIR13863.1"/>
    </source>
</evidence>
<gene>
    <name evidence="8" type="ORF">IAB31_08070</name>
</gene>
<keyword evidence="5 6" id="KW-0472">Membrane</keyword>
<keyword evidence="2" id="KW-1003">Cell membrane</keyword>
<evidence type="ECO:0000256" key="6">
    <source>
        <dbReference type="SAM" id="Phobius"/>
    </source>
</evidence>
<feature type="domain" description="Membrane transport protein MMPL" evidence="7">
    <location>
        <begin position="448"/>
        <end position="673"/>
    </location>
</feature>
<evidence type="ECO:0000256" key="5">
    <source>
        <dbReference type="ARBA" id="ARBA00023136"/>
    </source>
</evidence>